<evidence type="ECO:0000256" key="5">
    <source>
        <dbReference type="ARBA" id="ARBA00022847"/>
    </source>
</evidence>
<dbReference type="EMBL" id="CVRI01000057">
    <property type="protein sequence ID" value="CRL02312.1"/>
    <property type="molecule type" value="Genomic_DNA"/>
</dbReference>
<feature type="binding site" evidence="8">
    <location>
        <position position="349"/>
    </location>
    <ligand>
        <name>Na(+)</name>
        <dbReference type="ChEBI" id="CHEBI:29101"/>
        <label>1</label>
    </ligand>
</feature>
<gene>
    <name evidence="12" type="ORF">CLUMA_CG015093</name>
</gene>
<accession>A0A1J1IQ76</accession>
<evidence type="ECO:0000256" key="11">
    <source>
        <dbReference type="SAM" id="Phobius"/>
    </source>
</evidence>
<dbReference type="PRINTS" id="PR00176">
    <property type="entry name" value="NANEUSMPORT"/>
</dbReference>
<keyword evidence="8" id="KW-0479">Metal-binding</keyword>
<sequence>MKRSSIKSYTLPEPTFIPEKSSIHGDVIITDLQSATASTDALVGRGNWGSPVEFVLACMNYALGLGNVWRFPYLCFRNGGGAFLVPYILMVFLVGLPVFFAELFIGQYSGLGPIKAFQFLAPLFKGLGYCATLTTAFVAIYYMMIISWVIFYMWTAFFPSLVWGSCENSWNSDDCFSIVEDIKCQEGNNNDAMDRIYYMRECRTVTEVCGIFNYSGVNVNSCSNLTNILPITDVVNRTLAAEEFFYDRVLNINGATWTQNWGWPQGHLVLCLAFVWILAFICLFKGVKSVGKIVYFTATFPYVILTALLIRAITLEGSITGIKFFITPEWTRLQSPGVWGDAASQVFFSFSLAWGALIVFASYNKFSNNCHFDAVFVSILNFGTALYNGVVVFAILGFLANTMNVSVQDVTSSGPGLTFITYPEAILLMPLPQLWAILFFFMMLILGLGSQFGSIQMLSSSIVDQWPHLREHEWRATAGVCIACFIAALPLTCNGGIYLQSLIEWHTASWNLFLIGIGEVAVLSWVYGINRTLDNILEMGMKLWKLTRYYWKSVWVFITPVMLTAIFIFMMTDLQSTVFREYVFPKWADAMGYVFGLITLVPFVVFFIIELIDIQAGRQTWKGLLKPSDKWGPQEVDGKWIDRGRL</sequence>
<evidence type="ECO:0000256" key="3">
    <source>
        <dbReference type="ARBA" id="ARBA00022448"/>
    </source>
</evidence>
<proteinExistence type="inferred from homology"/>
<keyword evidence="6 11" id="KW-1133">Transmembrane helix</keyword>
<keyword evidence="5 10" id="KW-0769">Symport</keyword>
<dbReference type="PROSITE" id="PS50267">
    <property type="entry name" value="NA_NEUROTRAN_SYMP_3"/>
    <property type="match status" value="1"/>
</dbReference>
<feature type="transmembrane region" description="Helical" evidence="11">
    <location>
        <begin position="375"/>
        <end position="400"/>
    </location>
</feature>
<feature type="disulfide bond" evidence="9">
    <location>
        <begin position="166"/>
        <end position="175"/>
    </location>
</feature>
<feature type="transmembrane region" description="Helical" evidence="11">
    <location>
        <begin position="342"/>
        <end position="363"/>
    </location>
</feature>
<feature type="binding site" evidence="8">
    <location>
        <position position="67"/>
    </location>
    <ligand>
        <name>Na(+)</name>
        <dbReference type="ChEBI" id="CHEBI:29101"/>
        <label>1</label>
    </ligand>
</feature>
<comment type="similarity">
    <text evidence="2 10">Belongs to the sodium:neurotransmitter symporter (SNF) (TC 2.A.22) family.</text>
</comment>
<feature type="binding site" evidence="8">
    <location>
        <position position="62"/>
    </location>
    <ligand>
        <name>Na(+)</name>
        <dbReference type="ChEBI" id="CHEBI:29101"/>
        <label>1</label>
    </ligand>
</feature>
<feature type="binding site" evidence="8">
    <location>
        <position position="446"/>
    </location>
    <ligand>
        <name>Na(+)</name>
        <dbReference type="ChEBI" id="CHEBI:29101"/>
        <label>1</label>
    </ligand>
</feature>
<dbReference type="GO" id="GO:0015187">
    <property type="term" value="F:glycine transmembrane transporter activity"/>
    <property type="evidence" value="ECO:0007669"/>
    <property type="project" value="TreeGrafter"/>
</dbReference>
<dbReference type="GO" id="GO:0015179">
    <property type="term" value="F:L-amino acid transmembrane transporter activity"/>
    <property type="evidence" value="ECO:0007669"/>
    <property type="project" value="TreeGrafter"/>
</dbReference>
<dbReference type="GO" id="GO:0005283">
    <property type="term" value="F:amino acid:sodium symporter activity"/>
    <property type="evidence" value="ECO:0007669"/>
    <property type="project" value="TreeGrafter"/>
</dbReference>
<evidence type="ECO:0000256" key="6">
    <source>
        <dbReference type="ARBA" id="ARBA00022989"/>
    </source>
</evidence>
<feature type="transmembrane region" description="Helical" evidence="11">
    <location>
        <begin position="266"/>
        <end position="284"/>
    </location>
</feature>
<keyword evidence="3 10" id="KW-0813">Transport</keyword>
<feature type="transmembrane region" description="Helical" evidence="11">
    <location>
        <begin position="434"/>
        <end position="455"/>
    </location>
</feature>
<name>A0A1J1IQ76_9DIPT</name>
<dbReference type="InterPro" id="IPR000175">
    <property type="entry name" value="Na/ntran_symport"/>
</dbReference>
<evidence type="ECO:0000256" key="8">
    <source>
        <dbReference type="PIRSR" id="PIRSR600175-1"/>
    </source>
</evidence>
<dbReference type="Pfam" id="PF00209">
    <property type="entry name" value="SNF"/>
    <property type="match status" value="1"/>
</dbReference>
<evidence type="ECO:0000256" key="10">
    <source>
        <dbReference type="RuleBase" id="RU003732"/>
    </source>
</evidence>
<evidence type="ECO:0000313" key="12">
    <source>
        <dbReference type="EMBL" id="CRL02312.1"/>
    </source>
</evidence>
<dbReference type="PANTHER" id="PTHR11616">
    <property type="entry name" value="SODIUM/CHLORIDE DEPENDENT TRANSPORTER"/>
    <property type="match status" value="1"/>
</dbReference>
<keyword evidence="9" id="KW-1015">Disulfide bond</keyword>
<dbReference type="OrthoDB" id="6581954at2759"/>
<feature type="transmembrane region" description="Helical" evidence="11">
    <location>
        <begin position="293"/>
        <end position="313"/>
    </location>
</feature>
<dbReference type="InterPro" id="IPR037272">
    <property type="entry name" value="SNS_sf"/>
</dbReference>
<keyword evidence="8" id="KW-0915">Sodium</keyword>
<dbReference type="GO" id="GO:0046872">
    <property type="term" value="F:metal ion binding"/>
    <property type="evidence" value="ECO:0007669"/>
    <property type="project" value="UniProtKB-KW"/>
</dbReference>
<dbReference type="Proteomes" id="UP000183832">
    <property type="component" value="Unassembled WGS sequence"/>
</dbReference>
<keyword evidence="13" id="KW-1185">Reference proteome</keyword>
<evidence type="ECO:0000256" key="2">
    <source>
        <dbReference type="ARBA" id="ARBA00006459"/>
    </source>
</evidence>
<feature type="transmembrane region" description="Helical" evidence="11">
    <location>
        <begin position="126"/>
        <end position="154"/>
    </location>
</feature>
<dbReference type="GO" id="GO:0089718">
    <property type="term" value="P:amino acid import across plasma membrane"/>
    <property type="evidence" value="ECO:0007669"/>
    <property type="project" value="TreeGrafter"/>
</dbReference>
<reference evidence="12 13" key="1">
    <citation type="submission" date="2015-04" db="EMBL/GenBank/DDBJ databases">
        <authorList>
            <person name="Syromyatnikov M.Y."/>
            <person name="Popov V.N."/>
        </authorList>
    </citation>
    <scope>NUCLEOTIDE SEQUENCE [LARGE SCALE GENOMIC DNA]</scope>
</reference>
<dbReference type="GO" id="GO:0005886">
    <property type="term" value="C:plasma membrane"/>
    <property type="evidence" value="ECO:0007669"/>
    <property type="project" value="TreeGrafter"/>
</dbReference>
<organism evidence="12 13">
    <name type="scientific">Clunio marinus</name>
    <dbReference type="NCBI Taxonomy" id="568069"/>
    <lineage>
        <taxon>Eukaryota</taxon>
        <taxon>Metazoa</taxon>
        <taxon>Ecdysozoa</taxon>
        <taxon>Arthropoda</taxon>
        <taxon>Hexapoda</taxon>
        <taxon>Insecta</taxon>
        <taxon>Pterygota</taxon>
        <taxon>Neoptera</taxon>
        <taxon>Endopterygota</taxon>
        <taxon>Diptera</taxon>
        <taxon>Nematocera</taxon>
        <taxon>Chironomoidea</taxon>
        <taxon>Chironomidae</taxon>
        <taxon>Clunio</taxon>
    </lineage>
</organism>
<protein>
    <recommendedName>
        <fullName evidence="10">Transporter</fullName>
    </recommendedName>
</protein>
<feature type="binding site" evidence="8">
    <location>
        <position position="450"/>
    </location>
    <ligand>
        <name>Na(+)</name>
        <dbReference type="ChEBI" id="CHEBI:29101"/>
        <label>1</label>
    </ligand>
</feature>
<dbReference type="AlphaFoldDB" id="A0A1J1IQ76"/>
<dbReference type="PANTHER" id="PTHR11616:SF236">
    <property type="entry name" value="TRANSPORTER"/>
    <property type="match status" value="1"/>
</dbReference>
<keyword evidence="7 11" id="KW-0472">Membrane</keyword>
<evidence type="ECO:0000256" key="9">
    <source>
        <dbReference type="PIRSR" id="PIRSR600175-2"/>
    </source>
</evidence>
<feature type="binding site" evidence="8">
    <location>
        <position position="381"/>
    </location>
    <ligand>
        <name>Na(+)</name>
        <dbReference type="ChEBI" id="CHEBI:29101"/>
        <label>1</label>
    </ligand>
</feature>
<evidence type="ECO:0000256" key="4">
    <source>
        <dbReference type="ARBA" id="ARBA00022692"/>
    </source>
</evidence>
<feature type="transmembrane region" description="Helical" evidence="11">
    <location>
        <begin position="510"/>
        <end position="528"/>
    </location>
</feature>
<dbReference type="SUPFAM" id="SSF161070">
    <property type="entry name" value="SNF-like"/>
    <property type="match status" value="1"/>
</dbReference>
<evidence type="ECO:0000313" key="13">
    <source>
        <dbReference type="Proteomes" id="UP000183832"/>
    </source>
</evidence>
<dbReference type="STRING" id="568069.A0A1J1IQ76"/>
<comment type="subcellular location">
    <subcellularLocation>
        <location evidence="1">Membrane</location>
        <topology evidence="1">Multi-pass membrane protein</topology>
    </subcellularLocation>
</comment>
<feature type="transmembrane region" description="Helical" evidence="11">
    <location>
        <begin position="476"/>
        <end position="498"/>
    </location>
</feature>
<feature type="transmembrane region" description="Helical" evidence="11">
    <location>
        <begin position="84"/>
        <end position="105"/>
    </location>
</feature>
<evidence type="ECO:0000256" key="7">
    <source>
        <dbReference type="ARBA" id="ARBA00023136"/>
    </source>
</evidence>
<dbReference type="PROSITE" id="PS00610">
    <property type="entry name" value="NA_NEUROTRAN_SYMP_1"/>
    <property type="match status" value="1"/>
</dbReference>
<keyword evidence="4 10" id="KW-0812">Transmembrane</keyword>
<feature type="transmembrane region" description="Helical" evidence="11">
    <location>
        <begin position="549"/>
        <end position="570"/>
    </location>
</feature>
<feature type="transmembrane region" description="Helical" evidence="11">
    <location>
        <begin position="590"/>
        <end position="612"/>
    </location>
</feature>
<evidence type="ECO:0000256" key="1">
    <source>
        <dbReference type="ARBA" id="ARBA00004141"/>
    </source>
</evidence>